<accession>A0AAV2TKL9</accession>
<name>A0AAV2TKL9_CALDB</name>
<dbReference type="GO" id="GO:0004816">
    <property type="term" value="F:asparagine-tRNA ligase activity"/>
    <property type="evidence" value="ECO:0007669"/>
    <property type="project" value="TreeGrafter"/>
</dbReference>
<dbReference type="GO" id="GO:0003676">
    <property type="term" value="F:nucleic acid binding"/>
    <property type="evidence" value="ECO:0007669"/>
    <property type="project" value="InterPro"/>
</dbReference>
<comment type="caution">
    <text evidence="8">The sequence shown here is derived from an EMBL/GenBank/DDBJ whole genome shotgun (WGS) entry which is preliminary data.</text>
</comment>
<dbReference type="InterPro" id="IPR002312">
    <property type="entry name" value="Asp/Asn-tRNA-synth_IIb"/>
</dbReference>
<evidence type="ECO:0000256" key="1">
    <source>
        <dbReference type="ARBA" id="ARBA00022598"/>
    </source>
</evidence>
<reference evidence="8" key="1">
    <citation type="submission" date="2024-06" db="EMBL/GenBank/DDBJ databases">
        <authorList>
            <person name="Liu X."/>
            <person name="Lenzi L."/>
            <person name="Haldenby T S."/>
            <person name="Uol C."/>
        </authorList>
    </citation>
    <scope>NUCLEOTIDE SEQUENCE</scope>
</reference>
<keyword evidence="5" id="KW-0030">Aminoacyl-tRNA synthetase</keyword>
<sequence>MIYRFVSSSCTLSRFLTRGCTPCWLMIFTASKRTISMGSGKIRIPRLTPMQRRFSEVTHAHKEISKGLELQECLMSNAKLIGWVHSIRRHKKHVFFDISDGSSPRYLQVVSPPSAACDQVVVGSAVTVEGKLMRIQKPAPNGEANSVTELHADHVCLLSQSSALTPNSENAESSEISTSSVSGASGLQTPLPDLGVLRSASGLGWRHRLPEFASMLRLRASMKKTIRSVMDDLEYLEVDTPILTSANCEGVTQSFVVQSPPSAWTNGTKESQSTPVYLTSSAQLHLEALALGLSKVYTLGPTFRAESSHTRHHLAEFHMFEVESVHLDTVDKLCNEIENITRLILTKFGESLHTTDSNDEKQINPTDMKMDSDIVMAGLSAESQPNQRRTSLTPNAHMADQLYSSLQSILVKPFVRITFSDACAYLQRSQSRCAEVHDFTKDEERQIVNGFGGGRRPVFVTQFPIGLKPFYCRSADGVHAEAADLLFPGVGELVGGSVREDREGVLRERLIEGGIKSSVFAWYLALRQHGGAPHGGFGLGFERLLQWVFGVHNIRDVIPFPRTIDKVPL</sequence>
<dbReference type="Gene3D" id="2.40.50.140">
    <property type="entry name" value="Nucleic acid-binding proteins"/>
    <property type="match status" value="1"/>
</dbReference>
<protein>
    <recommendedName>
        <fullName evidence="7">Aminoacyl-transfer RNA synthetases class-II family profile domain-containing protein</fullName>
    </recommendedName>
</protein>
<feature type="compositionally biased region" description="Low complexity" evidence="6">
    <location>
        <begin position="167"/>
        <end position="185"/>
    </location>
</feature>
<dbReference type="InterPro" id="IPR006195">
    <property type="entry name" value="aa-tRNA-synth_II"/>
</dbReference>
<dbReference type="PANTHER" id="PTHR22594">
    <property type="entry name" value="ASPARTYL/LYSYL-TRNA SYNTHETASE"/>
    <property type="match status" value="1"/>
</dbReference>
<evidence type="ECO:0000256" key="3">
    <source>
        <dbReference type="ARBA" id="ARBA00022840"/>
    </source>
</evidence>
<dbReference type="InterPro" id="IPR012340">
    <property type="entry name" value="NA-bd_OB-fold"/>
</dbReference>
<evidence type="ECO:0000256" key="4">
    <source>
        <dbReference type="ARBA" id="ARBA00022917"/>
    </source>
</evidence>
<dbReference type="Proteomes" id="UP001497525">
    <property type="component" value="Unassembled WGS sequence"/>
</dbReference>
<keyword evidence="1" id="KW-0436">Ligase</keyword>
<organism evidence="8 9">
    <name type="scientific">Calicophoron daubneyi</name>
    <name type="common">Rumen fluke</name>
    <name type="synonym">Paramphistomum daubneyi</name>
    <dbReference type="NCBI Taxonomy" id="300641"/>
    <lineage>
        <taxon>Eukaryota</taxon>
        <taxon>Metazoa</taxon>
        <taxon>Spiralia</taxon>
        <taxon>Lophotrochozoa</taxon>
        <taxon>Platyhelminthes</taxon>
        <taxon>Trematoda</taxon>
        <taxon>Digenea</taxon>
        <taxon>Plagiorchiida</taxon>
        <taxon>Pronocephalata</taxon>
        <taxon>Paramphistomoidea</taxon>
        <taxon>Paramphistomidae</taxon>
        <taxon>Calicophoron</taxon>
    </lineage>
</organism>
<dbReference type="Pfam" id="PF00152">
    <property type="entry name" value="tRNA-synt_2"/>
    <property type="match status" value="1"/>
</dbReference>
<dbReference type="GO" id="GO:0005524">
    <property type="term" value="F:ATP binding"/>
    <property type="evidence" value="ECO:0007669"/>
    <property type="project" value="UniProtKB-KW"/>
</dbReference>
<dbReference type="Pfam" id="PF01336">
    <property type="entry name" value="tRNA_anti-codon"/>
    <property type="match status" value="1"/>
</dbReference>
<evidence type="ECO:0000256" key="6">
    <source>
        <dbReference type="SAM" id="MobiDB-lite"/>
    </source>
</evidence>
<evidence type="ECO:0000313" key="9">
    <source>
        <dbReference type="Proteomes" id="UP001497525"/>
    </source>
</evidence>
<dbReference type="GO" id="GO:0006421">
    <property type="term" value="P:asparaginyl-tRNA aminoacylation"/>
    <property type="evidence" value="ECO:0007669"/>
    <property type="project" value="TreeGrafter"/>
</dbReference>
<dbReference type="InterPro" id="IPR045864">
    <property type="entry name" value="aa-tRNA-synth_II/BPL/LPL"/>
</dbReference>
<feature type="domain" description="Aminoacyl-transfer RNA synthetases class-II family profile" evidence="7">
    <location>
        <begin position="216"/>
        <end position="559"/>
    </location>
</feature>
<dbReference type="GO" id="GO:0005739">
    <property type="term" value="C:mitochondrion"/>
    <property type="evidence" value="ECO:0007669"/>
    <property type="project" value="TreeGrafter"/>
</dbReference>
<evidence type="ECO:0000313" key="8">
    <source>
        <dbReference type="EMBL" id="CAL5135658.1"/>
    </source>
</evidence>
<dbReference type="PROSITE" id="PS50862">
    <property type="entry name" value="AA_TRNA_LIGASE_II"/>
    <property type="match status" value="1"/>
</dbReference>
<evidence type="ECO:0000256" key="2">
    <source>
        <dbReference type="ARBA" id="ARBA00022741"/>
    </source>
</evidence>
<keyword evidence="4" id="KW-0648">Protein biosynthesis</keyword>
<proteinExistence type="predicted"/>
<dbReference type="Gene3D" id="3.30.930.10">
    <property type="entry name" value="Bira Bifunctional Protein, Domain 2"/>
    <property type="match status" value="1"/>
</dbReference>
<keyword evidence="2" id="KW-0547">Nucleotide-binding</keyword>
<evidence type="ECO:0000256" key="5">
    <source>
        <dbReference type="ARBA" id="ARBA00023146"/>
    </source>
</evidence>
<dbReference type="SUPFAM" id="SSF50249">
    <property type="entry name" value="Nucleic acid-binding proteins"/>
    <property type="match status" value="1"/>
</dbReference>
<dbReference type="AlphaFoldDB" id="A0AAV2TKL9"/>
<keyword evidence="3" id="KW-0067">ATP-binding</keyword>
<gene>
    <name evidence="8" type="ORF">CDAUBV1_LOCUS9781</name>
</gene>
<dbReference type="InterPro" id="IPR004364">
    <property type="entry name" value="Aa-tRNA-synt_II"/>
</dbReference>
<dbReference type="PRINTS" id="PR01042">
    <property type="entry name" value="TRNASYNTHASP"/>
</dbReference>
<dbReference type="SUPFAM" id="SSF55681">
    <property type="entry name" value="Class II aaRS and biotin synthetases"/>
    <property type="match status" value="1"/>
</dbReference>
<evidence type="ECO:0000259" key="7">
    <source>
        <dbReference type="PROSITE" id="PS50862"/>
    </source>
</evidence>
<feature type="region of interest" description="Disordered" evidence="6">
    <location>
        <begin position="166"/>
        <end position="185"/>
    </location>
</feature>
<dbReference type="PANTHER" id="PTHR22594:SF34">
    <property type="entry name" value="ASPARAGINE--TRNA LIGASE, MITOCHONDRIAL-RELATED"/>
    <property type="match status" value="1"/>
</dbReference>
<dbReference type="InterPro" id="IPR004365">
    <property type="entry name" value="NA-bd_OB_tRNA"/>
</dbReference>
<dbReference type="EMBL" id="CAXLJL010000267">
    <property type="protein sequence ID" value="CAL5135658.1"/>
    <property type="molecule type" value="Genomic_DNA"/>
</dbReference>